<evidence type="ECO:0000256" key="1">
    <source>
        <dbReference type="SAM" id="Phobius"/>
    </source>
</evidence>
<comment type="caution">
    <text evidence="2">The sequence shown here is derived from an EMBL/GenBank/DDBJ whole genome shotgun (WGS) entry which is preliminary data.</text>
</comment>
<dbReference type="Proteomes" id="UP000321513">
    <property type="component" value="Unassembled WGS sequence"/>
</dbReference>
<reference evidence="2 3" key="1">
    <citation type="submission" date="2019-07" db="EMBL/GenBank/DDBJ databases">
        <title>Whole genome shotgun sequence of Segetibacter aerophilus NBRC 106135.</title>
        <authorList>
            <person name="Hosoyama A."/>
            <person name="Uohara A."/>
            <person name="Ohji S."/>
            <person name="Ichikawa N."/>
        </authorList>
    </citation>
    <scope>NUCLEOTIDE SEQUENCE [LARGE SCALE GENOMIC DNA]</scope>
    <source>
        <strain evidence="2 3">NBRC 106135</strain>
    </source>
</reference>
<evidence type="ECO:0000313" key="2">
    <source>
        <dbReference type="EMBL" id="GEO08494.1"/>
    </source>
</evidence>
<organism evidence="2 3">
    <name type="scientific">Segetibacter aerophilus</name>
    <dbReference type="NCBI Taxonomy" id="670293"/>
    <lineage>
        <taxon>Bacteria</taxon>
        <taxon>Pseudomonadati</taxon>
        <taxon>Bacteroidota</taxon>
        <taxon>Chitinophagia</taxon>
        <taxon>Chitinophagales</taxon>
        <taxon>Chitinophagaceae</taxon>
        <taxon>Segetibacter</taxon>
    </lineage>
</organism>
<dbReference type="AlphaFoldDB" id="A0A512B946"/>
<gene>
    <name evidence="2" type="ORF">SAE01_09900</name>
</gene>
<dbReference type="RefSeq" id="WP_147202549.1">
    <property type="nucleotide sequence ID" value="NZ_BJYT01000002.1"/>
</dbReference>
<evidence type="ECO:0000313" key="3">
    <source>
        <dbReference type="Proteomes" id="UP000321513"/>
    </source>
</evidence>
<accession>A0A512B946</accession>
<protein>
    <submittedName>
        <fullName evidence="2">Uncharacterized protein</fullName>
    </submittedName>
</protein>
<dbReference type="OrthoDB" id="1253363at2"/>
<keyword evidence="1" id="KW-0812">Transmembrane</keyword>
<keyword evidence="3" id="KW-1185">Reference proteome</keyword>
<keyword evidence="1" id="KW-0472">Membrane</keyword>
<proteinExistence type="predicted"/>
<keyword evidence="1" id="KW-1133">Transmembrane helix</keyword>
<name>A0A512B946_9BACT</name>
<sequence>MKMITAILITIVFVVISFYTVMYVALIISSYIENGERKYRSRTTHMEESKELGVFVKELNFKVDSFSGKLYNFHPYIEKGYKYGKFLSTGIKPLTNSKFPYQFGFNEVPQRSISIAMRKEELEKFDSANNSTGYLKLPQLPDTITLNITLYPHDHGIIKVW</sequence>
<feature type="transmembrane region" description="Helical" evidence="1">
    <location>
        <begin position="6"/>
        <end position="32"/>
    </location>
</feature>
<dbReference type="EMBL" id="BJYT01000002">
    <property type="protein sequence ID" value="GEO08494.1"/>
    <property type="molecule type" value="Genomic_DNA"/>
</dbReference>